<dbReference type="EMBL" id="JQ738409">
    <property type="protein sequence ID" value="AFR43615.1"/>
    <property type="molecule type" value="Genomic_DNA"/>
</dbReference>
<dbReference type="GO" id="GO:0005576">
    <property type="term" value="C:extracellular region"/>
    <property type="evidence" value="ECO:0007669"/>
    <property type="project" value="UniProtKB-SubCell"/>
</dbReference>
<evidence type="ECO:0000256" key="5">
    <source>
        <dbReference type="ARBA" id="ARBA00022773"/>
    </source>
</evidence>
<keyword evidence="3" id="KW-0800">Toxin</keyword>
<evidence type="ECO:0000313" key="8">
    <source>
        <dbReference type="EMBL" id="AAZ65851.1"/>
    </source>
</evidence>
<dbReference type="GO" id="GO:0008200">
    <property type="term" value="F:ion channel inhibitor activity"/>
    <property type="evidence" value="ECO:0007669"/>
    <property type="project" value="InterPro"/>
</dbReference>
<keyword evidence="5" id="KW-0632">Potassium channel impairing toxin</keyword>
<evidence type="ECO:0000313" key="9">
    <source>
        <dbReference type="EMBL" id="AFR43615.1"/>
    </source>
</evidence>
<dbReference type="AlphaFoldDB" id="A0RZD1"/>
<reference evidence="9" key="2">
    <citation type="submission" date="2012-03" db="EMBL/GenBank/DDBJ databases">
        <title>Positive natural selection has driven the intron gain for the K+-channel specific toxin genes from the scorpion Mesobuthus martensii Karsch.</title>
        <authorList>
            <person name="Zeng X.-C."/>
            <person name="Zhang L."/>
            <person name="Luo X."/>
            <person name="Cao H."/>
        </authorList>
    </citation>
    <scope>NUCLEOTIDE SEQUENCE</scope>
</reference>
<evidence type="ECO:0000256" key="3">
    <source>
        <dbReference type="ARBA" id="ARBA00022656"/>
    </source>
</evidence>
<dbReference type="InterPro" id="IPR001947">
    <property type="entry name" value="Scorpion_toxinS_K_inh"/>
</dbReference>
<reference evidence="8" key="1">
    <citation type="submission" date="2005-07" db="EMBL/GenBank/DDBJ databases">
        <authorList>
            <person name="Luo F."/>
            <person name="Li W.X."/>
        </authorList>
    </citation>
    <scope>NUCLEOTIDE SEQUENCE</scope>
</reference>
<gene>
    <name evidence="8" type="primary">TX1</name>
</gene>
<evidence type="ECO:0000256" key="6">
    <source>
        <dbReference type="ARBA" id="ARBA00022872"/>
    </source>
</evidence>
<dbReference type="SUPFAM" id="SSF57095">
    <property type="entry name" value="Scorpion toxin-like"/>
    <property type="match status" value="1"/>
</dbReference>
<dbReference type="Gene3D" id="3.30.30.10">
    <property type="entry name" value="Knottin, scorpion toxin-like"/>
    <property type="match status" value="1"/>
</dbReference>
<feature type="chain" id="PRO_5008408927" evidence="7">
    <location>
        <begin position="21"/>
        <end position="57"/>
    </location>
</feature>
<feature type="signal peptide" evidence="7">
    <location>
        <begin position="1"/>
        <end position="20"/>
    </location>
</feature>
<dbReference type="PRINTS" id="PR00286">
    <property type="entry name" value="CHARYBDTOXIN"/>
</dbReference>
<evidence type="ECO:0000256" key="7">
    <source>
        <dbReference type="SAM" id="SignalP"/>
    </source>
</evidence>
<accession>A0RZD1</accession>
<comment type="subcellular location">
    <subcellularLocation>
        <location evidence="1">Secreted</location>
    </subcellularLocation>
</comment>
<evidence type="ECO:0000256" key="4">
    <source>
        <dbReference type="ARBA" id="ARBA00022729"/>
    </source>
</evidence>
<keyword evidence="6" id="KW-0872">Ion channel impairing toxin</keyword>
<keyword evidence="4 7" id="KW-0732">Signal</keyword>
<dbReference type="Pfam" id="PF00451">
    <property type="entry name" value="Toxin_2"/>
    <property type="match status" value="1"/>
</dbReference>
<dbReference type="SMR" id="A0RZD1"/>
<dbReference type="GO" id="GO:0090729">
    <property type="term" value="F:toxin activity"/>
    <property type="evidence" value="ECO:0007669"/>
    <property type="project" value="UniProtKB-KW"/>
</dbReference>
<dbReference type="InterPro" id="IPR036574">
    <property type="entry name" value="Scorpion_toxin-like_sf"/>
</dbReference>
<protein>
    <submittedName>
        <fullName evidence="8">Potassium-channel toxin protein</fullName>
    </submittedName>
    <submittedName>
        <fullName evidence="9">Toxin BmTX1</fullName>
    </submittedName>
</protein>
<proteinExistence type="predicted"/>
<evidence type="ECO:0000256" key="1">
    <source>
        <dbReference type="ARBA" id="ARBA00004613"/>
    </source>
</evidence>
<dbReference type="GO" id="GO:0015459">
    <property type="term" value="F:potassium channel regulator activity"/>
    <property type="evidence" value="ECO:0007669"/>
    <property type="project" value="UniProtKB-KW"/>
</dbReference>
<evidence type="ECO:0000256" key="2">
    <source>
        <dbReference type="ARBA" id="ARBA00022525"/>
    </source>
</evidence>
<organism evidence="8">
    <name type="scientific">Olivierus martensii</name>
    <name type="common">Manchurian scorpion</name>
    <name type="synonym">Mesobuthus martensii</name>
    <dbReference type="NCBI Taxonomy" id="34649"/>
    <lineage>
        <taxon>Eukaryota</taxon>
        <taxon>Metazoa</taxon>
        <taxon>Ecdysozoa</taxon>
        <taxon>Arthropoda</taxon>
        <taxon>Chelicerata</taxon>
        <taxon>Arachnida</taxon>
        <taxon>Scorpiones</taxon>
        <taxon>Buthida</taxon>
        <taxon>Buthoidea</taxon>
        <taxon>Buthidae</taxon>
        <taxon>Olivierus</taxon>
    </lineage>
</organism>
<name>A0RZD1_OLIMR</name>
<dbReference type="PROSITE" id="PS01138">
    <property type="entry name" value="SCORP_SHORT_TOXIN"/>
    <property type="match status" value="1"/>
</dbReference>
<keyword evidence="2" id="KW-0964">Secreted</keyword>
<dbReference type="FunFam" id="3.30.30.10:FF:000009">
    <property type="entry name" value="Potassium channel toxin alpha-KTx 4.3"/>
    <property type="match status" value="1"/>
</dbReference>
<sequence length="57" mass="6370">MKISFLLLALVICSIGWSEAQFTDVKCTGSKQCWPVCKQMFGKPNGKCMNGKCRCYS</sequence>
<dbReference type="EMBL" id="DQ132798">
    <property type="protein sequence ID" value="AAZ65851.1"/>
    <property type="molecule type" value="Genomic_DNA"/>
</dbReference>